<keyword evidence="1" id="KW-1133">Transmembrane helix</keyword>
<reference evidence="4" key="1">
    <citation type="journal article" date="2019" name="Int. J. Syst. Evol. Microbiol.">
        <title>The Global Catalogue of Microorganisms (GCM) 10K type strain sequencing project: providing services to taxonomists for standard genome sequencing and annotation.</title>
        <authorList>
            <consortium name="The Broad Institute Genomics Platform"/>
            <consortium name="The Broad Institute Genome Sequencing Center for Infectious Disease"/>
            <person name="Wu L."/>
            <person name="Ma J."/>
        </authorList>
    </citation>
    <scope>NUCLEOTIDE SEQUENCE [LARGE SCALE GENOMIC DNA]</scope>
    <source>
        <strain evidence="4">JCM 16722</strain>
    </source>
</reference>
<dbReference type="Gene3D" id="2.60.120.1440">
    <property type="match status" value="1"/>
</dbReference>
<feature type="domain" description="FecR protein" evidence="2">
    <location>
        <begin position="130"/>
        <end position="216"/>
    </location>
</feature>
<name>A0ABP8AMD1_9SPHI</name>
<dbReference type="InterPro" id="IPR006860">
    <property type="entry name" value="FecR"/>
</dbReference>
<accession>A0ABP8AMD1</accession>
<protein>
    <recommendedName>
        <fullName evidence="2">FecR protein domain-containing protein</fullName>
    </recommendedName>
</protein>
<dbReference type="RefSeq" id="WP_346089014.1">
    <property type="nucleotide sequence ID" value="NZ_BAAAZK010000010.1"/>
</dbReference>
<evidence type="ECO:0000256" key="1">
    <source>
        <dbReference type="SAM" id="Phobius"/>
    </source>
</evidence>
<feature type="transmembrane region" description="Helical" evidence="1">
    <location>
        <begin position="87"/>
        <end position="105"/>
    </location>
</feature>
<evidence type="ECO:0000313" key="4">
    <source>
        <dbReference type="Proteomes" id="UP001500167"/>
    </source>
</evidence>
<dbReference type="PANTHER" id="PTHR30273:SF2">
    <property type="entry name" value="PROTEIN FECR"/>
    <property type="match status" value="1"/>
</dbReference>
<gene>
    <name evidence="3" type="ORF">GCM10022218_49440</name>
</gene>
<keyword evidence="1" id="KW-0812">Transmembrane</keyword>
<evidence type="ECO:0000313" key="3">
    <source>
        <dbReference type="EMBL" id="GAA4186294.1"/>
    </source>
</evidence>
<dbReference type="InterPro" id="IPR012373">
    <property type="entry name" value="Ferrdict_sens_TM"/>
</dbReference>
<comment type="caution">
    <text evidence="3">The sequence shown here is derived from an EMBL/GenBank/DDBJ whole genome shotgun (WGS) entry which is preliminary data.</text>
</comment>
<sequence>MAKMMDPKLAALYKKYLLGELTPQEKTIFLDLLTACDEEDLPSLEEVIALDDNVCDLNKSTSDHIFYMITGTELNTTVQPIWRRWRVLISAAAALLLISFAFLFWDIVPSTQTESKYKVVKYTNPTKFVKQLTLSDGTQIALRQGAYVEILSDFNTDSLRRVKLSGEAFFEVAKNPEKAFVIVNSGDFDVRVLGTAFNLICSPQRSCLVLSHGKVKVSHGKQYSIVHPGQQVAYDKREKQFDVSIADTVISSNGKDDLLSFNNVPLSQIVADLNNLYPDQNLRLIDSFQAASYTGYLPASDLEKSLKILNTAFNQTIIHKK</sequence>
<dbReference type="Proteomes" id="UP001500167">
    <property type="component" value="Unassembled WGS sequence"/>
</dbReference>
<dbReference type="Pfam" id="PF04773">
    <property type="entry name" value="FecR"/>
    <property type="match status" value="1"/>
</dbReference>
<organism evidence="3 4">
    <name type="scientific">Sphingobacterium ginsenosidimutans</name>
    <dbReference type="NCBI Taxonomy" id="687845"/>
    <lineage>
        <taxon>Bacteria</taxon>
        <taxon>Pseudomonadati</taxon>
        <taxon>Bacteroidota</taxon>
        <taxon>Sphingobacteriia</taxon>
        <taxon>Sphingobacteriales</taxon>
        <taxon>Sphingobacteriaceae</taxon>
        <taxon>Sphingobacterium</taxon>
    </lineage>
</organism>
<proteinExistence type="predicted"/>
<dbReference type="PANTHER" id="PTHR30273">
    <property type="entry name" value="PERIPLASMIC SIGNAL SENSOR AND SIGMA FACTOR ACTIVATOR FECR-RELATED"/>
    <property type="match status" value="1"/>
</dbReference>
<keyword evidence="1" id="KW-0472">Membrane</keyword>
<dbReference type="EMBL" id="BAAAZK010000010">
    <property type="protein sequence ID" value="GAA4186294.1"/>
    <property type="molecule type" value="Genomic_DNA"/>
</dbReference>
<keyword evidence="4" id="KW-1185">Reference proteome</keyword>
<evidence type="ECO:0000259" key="2">
    <source>
        <dbReference type="Pfam" id="PF04773"/>
    </source>
</evidence>